<keyword evidence="13" id="KW-1185">Reference proteome</keyword>
<evidence type="ECO:0000256" key="9">
    <source>
        <dbReference type="RuleBase" id="RU004456"/>
    </source>
</evidence>
<dbReference type="InterPro" id="IPR020827">
    <property type="entry name" value="Asparaginase/glutaminase_AS1"/>
</dbReference>
<dbReference type="PANTHER" id="PTHR11707">
    <property type="entry name" value="L-ASPARAGINASE"/>
    <property type="match status" value="1"/>
</dbReference>
<dbReference type="PROSITE" id="PS00144">
    <property type="entry name" value="ASN_GLN_ASE_1"/>
    <property type="match status" value="1"/>
</dbReference>
<dbReference type="InterPro" id="IPR027474">
    <property type="entry name" value="L-asparaginase_N"/>
</dbReference>
<evidence type="ECO:0000256" key="2">
    <source>
        <dbReference type="ARBA" id="ARBA00012920"/>
    </source>
</evidence>
<dbReference type="SFLD" id="SFLDS00057">
    <property type="entry name" value="Glutaminase/Asparaginase"/>
    <property type="match status" value="1"/>
</dbReference>
<keyword evidence="3" id="KW-0378">Hydrolase</keyword>
<feature type="binding site" evidence="6">
    <location>
        <position position="72"/>
    </location>
    <ligand>
        <name>substrate</name>
    </ligand>
</feature>
<dbReference type="PIRSF" id="PIRSF500176">
    <property type="entry name" value="L_ASNase"/>
    <property type="match status" value="1"/>
</dbReference>
<dbReference type="EC" id="3.5.1.1" evidence="2"/>
<evidence type="ECO:0000259" key="10">
    <source>
        <dbReference type="Pfam" id="PF00710"/>
    </source>
</evidence>
<dbReference type="Gene3D" id="3.40.50.1170">
    <property type="entry name" value="L-asparaginase, N-terminal domain"/>
    <property type="match status" value="1"/>
</dbReference>
<feature type="active site" evidence="8">
    <location>
        <position position="105"/>
    </location>
</feature>
<dbReference type="InterPro" id="IPR006034">
    <property type="entry name" value="Asparaginase/glutaminase-like"/>
</dbReference>
<dbReference type="InterPro" id="IPR040919">
    <property type="entry name" value="Asparaginase_C"/>
</dbReference>
<dbReference type="PROSITE" id="PS00917">
    <property type="entry name" value="ASN_GLN_ASE_2"/>
    <property type="match status" value="1"/>
</dbReference>
<evidence type="ECO:0000256" key="6">
    <source>
        <dbReference type="PIRSR" id="PIRSR001220-2"/>
    </source>
</evidence>
<evidence type="ECO:0000256" key="4">
    <source>
        <dbReference type="ARBA" id="ARBA00049366"/>
    </source>
</evidence>
<dbReference type="InterPro" id="IPR027473">
    <property type="entry name" value="L-asparaginase_C"/>
</dbReference>
<evidence type="ECO:0000259" key="11">
    <source>
        <dbReference type="Pfam" id="PF17763"/>
    </source>
</evidence>
<feature type="active site" evidence="7">
    <location>
        <position position="26"/>
    </location>
</feature>
<evidence type="ECO:0000313" key="12">
    <source>
        <dbReference type="EMBL" id="AEN77689.1"/>
    </source>
</evidence>
<dbReference type="NCBIfam" id="TIGR00520">
    <property type="entry name" value="asnASE_II"/>
    <property type="match status" value="1"/>
</dbReference>
<dbReference type="HOGENOM" id="CLU_019134_1_2_9"/>
<dbReference type="InterPro" id="IPR036152">
    <property type="entry name" value="Asp/glu_Ase-like_sf"/>
</dbReference>
<dbReference type="eggNOG" id="COG0252">
    <property type="taxonomic scope" value="Bacteria"/>
</dbReference>
<feature type="binding site" evidence="6">
    <location>
        <begin position="105"/>
        <end position="106"/>
    </location>
    <ligand>
        <name>substrate</name>
    </ligand>
</feature>
<dbReference type="InterPro" id="IPR004550">
    <property type="entry name" value="AsnASE_II"/>
</dbReference>
<dbReference type="Gene3D" id="3.40.50.40">
    <property type="match status" value="1"/>
</dbReference>
<dbReference type="KEGG" id="lrm:LRC_03740"/>
<dbReference type="Pfam" id="PF17763">
    <property type="entry name" value="Asparaginase_C"/>
    <property type="match status" value="1"/>
</dbReference>
<evidence type="ECO:0000256" key="5">
    <source>
        <dbReference type="PIRSR" id="PIRSR001220-1"/>
    </source>
</evidence>
<dbReference type="GO" id="GO:0004067">
    <property type="term" value="F:asparaginase activity"/>
    <property type="evidence" value="ECO:0007669"/>
    <property type="project" value="UniProtKB-UniRule"/>
</dbReference>
<feature type="domain" description="Asparaginase/glutaminase C-terminal" evidence="11">
    <location>
        <begin position="229"/>
        <end position="337"/>
    </location>
</feature>
<dbReference type="PIRSF" id="PIRSF001220">
    <property type="entry name" value="L-ASNase_gatD"/>
    <property type="match status" value="1"/>
</dbReference>
<comment type="catalytic activity">
    <reaction evidence="4">
        <text>L-asparagine + H2O = L-aspartate + NH4(+)</text>
        <dbReference type="Rhea" id="RHEA:21016"/>
        <dbReference type="ChEBI" id="CHEBI:15377"/>
        <dbReference type="ChEBI" id="CHEBI:28938"/>
        <dbReference type="ChEBI" id="CHEBI:29991"/>
        <dbReference type="ChEBI" id="CHEBI:58048"/>
        <dbReference type="EC" id="3.5.1.1"/>
    </reaction>
</comment>
<dbReference type="PRINTS" id="PR00139">
    <property type="entry name" value="ASNGLNASE"/>
</dbReference>
<dbReference type="InterPro" id="IPR037152">
    <property type="entry name" value="L-asparaginase_N_sf"/>
</dbReference>
<feature type="domain" description="L-asparaginase N-terminal" evidence="10">
    <location>
        <begin position="17"/>
        <end position="209"/>
    </location>
</feature>
<protein>
    <recommendedName>
        <fullName evidence="2">asparaginase</fullName>
        <ecNumber evidence="2">3.5.1.1</ecNumber>
    </recommendedName>
</protein>
<comment type="similarity">
    <text evidence="1 9">Belongs to the asparaginase 1 family.</text>
</comment>
<proteinExistence type="inferred from homology"/>
<dbReference type="SUPFAM" id="SSF53774">
    <property type="entry name" value="Glutaminase/Asparaginase"/>
    <property type="match status" value="1"/>
</dbReference>
<reference evidence="12 13" key="1">
    <citation type="journal article" date="2011" name="Microb. Cell Fact.">
        <title>Genome sequences and comparative genomics of two Lactobacillus ruminis strains from the bovine and human intestinal tracts.</title>
        <authorList>
            <person name="Forde B.M."/>
            <person name="Neville B.A."/>
            <person name="O'Donnell M.M."/>
            <person name="Riboulet-Bisson E."/>
            <person name="Claesson M.J."/>
            <person name="Coghlan A."/>
            <person name="Ross R.P."/>
            <person name="O'Toole P.W."/>
        </authorList>
    </citation>
    <scope>NUCLEOTIDE SEQUENCE [LARGE SCALE GENOMIC DNA]</scope>
    <source>
        <strain evidence="13">ATCC 27782 / RF3</strain>
    </source>
</reference>
<dbReference type="GO" id="GO:0006528">
    <property type="term" value="P:asparagine metabolic process"/>
    <property type="evidence" value="ECO:0007669"/>
    <property type="project" value="InterPro"/>
</dbReference>
<dbReference type="CDD" id="cd08964">
    <property type="entry name" value="L-asparaginase_II"/>
    <property type="match status" value="1"/>
</dbReference>
<evidence type="ECO:0000256" key="1">
    <source>
        <dbReference type="ARBA" id="ARBA00010518"/>
    </source>
</evidence>
<evidence type="ECO:0000313" key="13">
    <source>
        <dbReference type="Proteomes" id="UP000001279"/>
    </source>
</evidence>
<name>G2SRM4_LIGR2</name>
<dbReference type="STRING" id="1069534.LRC_03740"/>
<dbReference type="PROSITE" id="PS51732">
    <property type="entry name" value="ASN_GLN_ASE_3"/>
    <property type="match status" value="1"/>
</dbReference>
<dbReference type="PATRIC" id="fig|1069534.5.peg.415"/>
<feature type="active site" description="O-isoaspartyl threonine intermediate" evidence="5">
    <location>
        <position position="26"/>
    </location>
</feature>
<organism evidence="12 13">
    <name type="scientific">Ligilactobacillus ruminis (strain ATCC 27782 / RF3)</name>
    <name type="common">Lactobacillus ruminis</name>
    <dbReference type="NCBI Taxonomy" id="1069534"/>
    <lineage>
        <taxon>Bacteria</taxon>
        <taxon>Bacillati</taxon>
        <taxon>Bacillota</taxon>
        <taxon>Bacilli</taxon>
        <taxon>Lactobacillales</taxon>
        <taxon>Lactobacillaceae</taxon>
        <taxon>Ligilactobacillus</taxon>
    </lineage>
</organism>
<evidence type="ECO:0000256" key="7">
    <source>
        <dbReference type="PROSITE-ProRule" id="PRU10099"/>
    </source>
</evidence>
<dbReference type="Pfam" id="PF00710">
    <property type="entry name" value="Asparaginase"/>
    <property type="match status" value="1"/>
</dbReference>
<dbReference type="AlphaFoldDB" id="G2SRM4"/>
<dbReference type="EMBL" id="CP003032">
    <property type="protein sequence ID" value="AEN77689.1"/>
    <property type="molecule type" value="Genomic_DNA"/>
</dbReference>
<dbReference type="InterPro" id="IPR027475">
    <property type="entry name" value="Asparaginase/glutaminase_AS2"/>
</dbReference>
<dbReference type="SMART" id="SM00870">
    <property type="entry name" value="Asparaginase"/>
    <property type="match status" value="1"/>
</dbReference>
<dbReference type="PANTHER" id="PTHR11707:SF28">
    <property type="entry name" value="60 KDA LYSOPHOSPHOLIPASE"/>
    <property type="match status" value="1"/>
</dbReference>
<sequence length="340" mass="37776">MPQYSKILETRPKANEKIIVIATGGTIAGSGEDGRTTEYRAGTIDVSDILETIPQINNLAEIEMVPLISVDSNEMNERYWIKLRNTINEQAKRPDVDGIVITHGTDTIEETAYFLNLTIATEKPVVLTGAMRPATATSPDGPFNLFQAIALAANEKAHDCGVMCLFSSTIYSARNIAKTNNHKIDAFGLNEQAALGYMRDADVFITNHPTTKHTLRSKFCNQQFDAFPKVKMATYYAGADTDILDALKHDCDGIVVIGTGSGNYSQAWMQKLDELAESGIVIVRSSRVPHSIVFDEQIFDPKNHFIGSNTLTPFKARILLMLCLTQTRNIEEIRNTFFRY</sequence>
<accession>G2SRM4</accession>
<dbReference type="Proteomes" id="UP000001279">
    <property type="component" value="Chromosome"/>
</dbReference>
<evidence type="ECO:0000256" key="3">
    <source>
        <dbReference type="ARBA" id="ARBA00022801"/>
    </source>
</evidence>
<gene>
    <name evidence="12" type="primary">ans</name>
    <name evidence="12" type="ordered locus">LRC_03740</name>
</gene>
<dbReference type="FunFam" id="3.40.50.1170:FF:000001">
    <property type="entry name" value="L-asparaginase 2"/>
    <property type="match status" value="1"/>
</dbReference>
<evidence type="ECO:0000256" key="8">
    <source>
        <dbReference type="PROSITE-ProRule" id="PRU10100"/>
    </source>
</evidence>